<gene>
    <name evidence="2" type="ORF">LCGC14_2931040</name>
</gene>
<proteinExistence type="predicted"/>
<organism evidence="2">
    <name type="scientific">marine sediment metagenome</name>
    <dbReference type="NCBI Taxonomy" id="412755"/>
    <lineage>
        <taxon>unclassified sequences</taxon>
        <taxon>metagenomes</taxon>
        <taxon>ecological metagenomes</taxon>
    </lineage>
</organism>
<dbReference type="NCBIfam" id="TIGR01904">
    <property type="entry name" value="GSu_C4xC__C2xCH"/>
    <property type="match status" value="2"/>
</dbReference>
<dbReference type="PANTHER" id="PTHR35038:SF6">
    <property type="entry name" value="SURFACE LOCALIZED DECAHEME CYTOCHROME C LIPOPROTEIN"/>
    <property type="match status" value="1"/>
</dbReference>
<sequence>HSDAQDSPTYNTVAWNGTPQTCRSCHGEADLKNDVKMSGMHNSHVGTDVYSFACGECHGATVADNTNSPITNKVYHVDGVKNVVFTTVGAKDQSAGSYGSGTCSTTYCHSDGKDSYTATDSPDWSSDSATCTTCHKNNGASTTLSDAHLTHINTTTQSYTCDNCHSETVDNNTTTTLTSFPNVHVDGIQNVVFSATGFATDNHNFLANGASYNDGTETCDNVYCHSTVQAQLGVDPPTYKTPQWGSAALDCDAAACHRGRKNGIAMNSGSHPKHVSFEEFECWYCHDSGGPANVANHVDGKIQIVMNSTVGGIYNQGPADTPRADTATAQACTATTRYSPTGTMTTTNLTAVVVMMPTGPCRAGTPRTITQ</sequence>
<evidence type="ECO:0000313" key="2">
    <source>
        <dbReference type="EMBL" id="KKK69737.1"/>
    </source>
</evidence>
<dbReference type="SUPFAM" id="SSF48695">
    <property type="entry name" value="Multiheme cytochromes"/>
    <property type="match status" value="1"/>
</dbReference>
<comment type="caution">
    <text evidence="2">The sequence shown here is derived from an EMBL/GenBank/DDBJ whole genome shotgun (WGS) entry which is preliminary data.</text>
</comment>
<dbReference type="InterPro" id="IPR010176">
    <property type="entry name" value="C4xCH_C2xCH_motif_GEOSU"/>
</dbReference>
<evidence type="ECO:0000256" key="1">
    <source>
        <dbReference type="ARBA" id="ARBA00022729"/>
    </source>
</evidence>
<protein>
    <submittedName>
        <fullName evidence="2">Uncharacterized protein</fullName>
    </submittedName>
</protein>
<dbReference type="GO" id="GO:0016491">
    <property type="term" value="F:oxidoreductase activity"/>
    <property type="evidence" value="ECO:0007669"/>
    <property type="project" value="TreeGrafter"/>
</dbReference>
<dbReference type="InterPro" id="IPR036280">
    <property type="entry name" value="Multihaem_cyt_sf"/>
</dbReference>
<dbReference type="InterPro" id="IPR051829">
    <property type="entry name" value="Multiheme_Cytochr_ET"/>
</dbReference>
<keyword evidence="1" id="KW-0732">Signal</keyword>
<dbReference type="PANTHER" id="PTHR35038">
    <property type="entry name" value="DISSIMILATORY SULFITE REDUCTASE SIRA"/>
    <property type="match status" value="1"/>
</dbReference>
<accession>A0A0F8XKV3</accession>
<feature type="non-terminal residue" evidence="2">
    <location>
        <position position="1"/>
    </location>
</feature>
<dbReference type="Pfam" id="PF09698">
    <property type="entry name" value="GSu_C4xC__C2xCH"/>
    <property type="match status" value="2"/>
</dbReference>
<reference evidence="2" key="1">
    <citation type="journal article" date="2015" name="Nature">
        <title>Complex archaea that bridge the gap between prokaryotes and eukaryotes.</title>
        <authorList>
            <person name="Spang A."/>
            <person name="Saw J.H."/>
            <person name="Jorgensen S.L."/>
            <person name="Zaremba-Niedzwiedzka K."/>
            <person name="Martijn J."/>
            <person name="Lind A.E."/>
            <person name="van Eijk R."/>
            <person name="Schleper C."/>
            <person name="Guy L."/>
            <person name="Ettema T.J."/>
        </authorList>
    </citation>
    <scope>NUCLEOTIDE SEQUENCE</scope>
</reference>
<dbReference type="AlphaFoldDB" id="A0A0F8XKV3"/>
<dbReference type="EMBL" id="LAZR01058509">
    <property type="protein sequence ID" value="KKK69737.1"/>
    <property type="molecule type" value="Genomic_DNA"/>
</dbReference>
<name>A0A0F8XKV3_9ZZZZ</name>